<feature type="binding site" evidence="12">
    <location>
        <position position="16"/>
    </location>
    <ligand>
        <name>Zn(2+)</name>
        <dbReference type="ChEBI" id="CHEBI:29105"/>
    </ligand>
</feature>
<feature type="domain" description="C2H2-type" evidence="14">
    <location>
        <begin position="492"/>
        <end position="519"/>
    </location>
</feature>
<evidence type="ECO:0000256" key="12">
    <source>
        <dbReference type="PROSITE-ProRule" id="PRU01263"/>
    </source>
</evidence>
<keyword evidence="17" id="KW-1185">Reference proteome</keyword>
<dbReference type="Gene3D" id="3.30.160.60">
    <property type="entry name" value="Classic Zinc Finger"/>
    <property type="match status" value="10"/>
</dbReference>
<evidence type="ECO:0000313" key="16">
    <source>
        <dbReference type="EMBL" id="KAH0818905.1"/>
    </source>
</evidence>
<keyword evidence="9" id="KW-0804">Transcription</keyword>
<feature type="binding site" evidence="12">
    <location>
        <position position="13"/>
    </location>
    <ligand>
        <name>Zn(2+)</name>
        <dbReference type="ChEBI" id="CHEBI:29105"/>
    </ligand>
</feature>
<keyword evidence="4" id="KW-0677">Repeat</keyword>
<feature type="binding site" evidence="12">
    <location>
        <position position="62"/>
    </location>
    <ligand>
        <name>Zn(2+)</name>
        <dbReference type="ChEBI" id="CHEBI:29105"/>
    </ligand>
</feature>
<sequence>MELTGLICEMSICRLCGEENVNGTELFSTKENEPDLSELVNKYLPLKVENDNKFPTKICPGCNIQLEATKSFMDLIVEGQVKLRQLYKLQQDKLYRQEKQRIQLEEALKNVNPNSSVDTYTIQSDETGEKFVIQIFSQGPLFPPDHELSLKAEGLTKPRRKRGRPPKPPQTANKEDEASTSYDKETEKNEDKAEQFDDTMEDGKRKRRIKVPTRYSEAIQGKELDKVFKQEGVIDEESISDEEDANLEEGENSNKVEEVIGRLETENGEDLGQPIIINKTLHRSRQKNKSGGQSKRRRKYQCEICGREFLHHGRYELHKKMHEVEYSCAHENCNFESDNRKTLDQHHKEAGHYGLVISEKVDKYGTLQLPTDLKTTQSLLKQDQTDKVNNTVNNKKEFLCEKCNKNFSCKQNYEVHLKAVHEGERPFACERCNKRFSYANSLKVHLLQHFPKSGADAETNAQYKCPSCPKSFRHPSSLQYHRDSEHTNGRRFVCNKCDKPFKHRQLLQRHQLVHSDERPHRCIHCNSAFKTRANLIHHTRTVHAGQRNHWCSQCDKAFAHKTALKLHQRWHAGVRPYQCDFCKKSFSQKGNLAEHRRIHTGEKPYQCDHCGRAFTTSSQFRLHKKRHLDERPHRCEYCPKSFLHKVTLRCHMRRHFDERPYKCQHCPKTFPEAWALKKHERLHTGEKPYKCDQCSKAFADSSNLAKHRRTHRNFKDKQMLFVTYEKEGGDAIVTYIEPQDPVVIESKQIVNVTEDVENVKTIQFQQLVDPEGNPISFITQDGQQVNVVTSTEDGEENIQGLLTDGTLVPISLTTVPDKTRSVMTQIEDSTQKTIDVPIEGQLLTNNIQFLSDDDSKVHNNIQFVTEDNQNMCLVTTYNIEDSINPQYLNMP</sequence>
<dbReference type="PROSITE" id="PS51915">
    <property type="entry name" value="ZAD"/>
    <property type="match status" value="1"/>
</dbReference>
<feature type="domain" description="C2H2-type" evidence="14">
    <location>
        <begin position="398"/>
        <end position="426"/>
    </location>
</feature>
<dbReference type="PROSITE" id="PS50157">
    <property type="entry name" value="ZINC_FINGER_C2H2_2"/>
    <property type="match status" value="12"/>
</dbReference>
<dbReference type="PROSITE" id="PS00028">
    <property type="entry name" value="ZINC_FINGER_C2H2_1"/>
    <property type="match status" value="12"/>
</dbReference>
<feature type="domain" description="C2H2-type" evidence="14">
    <location>
        <begin position="300"/>
        <end position="327"/>
    </location>
</feature>
<gene>
    <name evidence="16" type="ORF">GEV33_003888</name>
</gene>
<evidence type="ECO:0000256" key="5">
    <source>
        <dbReference type="ARBA" id="ARBA00022771"/>
    </source>
</evidence>
<dbReference type="Gene3D" id="3.40.1800.20">
    <property type="match status" value="1"/>
</dbReference>
<dbReference type="GO" id="GO:0045893">
    <property type="term" value="P:positive regulation of DNA-templated transcription"/>
    <property type="evidence" value="ECO:0007669"/>
    <property type="project" value="UniProtKB-ARBA"/>
</dbReference>
<comment type="caution">
    <text evidence="16">The sequence shown here is derived from an EMBL/GenBank/DDBJ whole genome shotgun (WGS) entry which is preliminary data.</text>
</comment>
<evidence type="ECO:0000256" key="3">
    <source>
        <dbReference type="ARBA" id="ARBA00022723"/>
    </source>
</evidence>
<evidence type="ECO:0000256" key="11">
    <source>
        <dbReference type="PROSITE-ProRule" id="PRU00042"/>
    </source>
</evidence>
<dbReference type="GO" id="GO:0005694">
    <property type="term" value="C:chromosome"/>
    <property type="evidence" value="ECO:0007669"/>
    <property type="project" value="UniProtKB-ARBA"/>
</dbReference>
<evidence type="ECO:0000256" key="8">
    <source>
        <dbReference type="ARBA" id="ARBA00023125"/>
    </source>
</evidence>
<dbReference type="FunFam" id="3.30.160.60:FF:001498">
    <property type="entry name" value="Zinc finger protein 404"/>
    <property type="match status" value="1"/>
</dbReference>
<evidence type="ECO:0000256" key="7">
    <source>
        <dbReference type="ARBA" id="ARBA00023015"/>
    </source>
</evidence>
<feature type="binding site" evidence="12">
    <location>
        <position position="59"/>
    </location>
    <ligand>
        <name>Zn(2+)</name>
        <dbReference type="ChEBI" id="CHEBI:29105"/>
    </ligand>
</feature>
<dbReference type="InterPro" id="IPR036236">
    <property type="entry name" value="Znf_C2H2_sf"/>
</dbReference>
<evidence type="ECO:0000256" key="1">
    <source>
        <dbReference type="ARBA" id="ARBA00004123"/>
    </source>
</evidence>
<keyword evidence="10" id="KW-0539">Nucleus</keyword>
<feature type="domain" description="C2H2-type" evidence="14">
    <location>
        <begin position="427"/>
        <end position="454"/>
    </location>
</feature>
<feature type="domain" description="C2H2-type" evidence="14">
    <location>
        <begin position="605"/>
        <end position="632"/>
    </location>
</feature>
<proteinExistence type="inferred from homology"/>
<dbReference type="GO" id="GO:0000977">
    <property type="term" value="F:RNA polymerase II transcription regulatory region sequence-specific DNA binding"/>
    <property type="evidence" value="ECO:0007669"/>
    <property type="project" value="TreeGrafter"/>
</dbReference>
<name>A0A8J6HHL2_TENMO</name>
<dbReference type="PANTHER" id="PTHR24379:SF127">
    <property type="entry name" value="BLOODY FINGERS-RELATED"/>
    <property type="match status" value="1"/>
</dbReference>
<evidence type="ECO:0000256" key="4">
    <source>
        <dbReference type="ARBA" id="ARBA00022737"/>
    </source>
</evidence>
<dbReference type="FunFam" id="3.30.160.60:FF:000446">
    <property type="entry name" value="Zinc finger protein"/>
    <property type="match status" value="2"/>
</dbReference>
<reference evidence="16" key="2">
    <citation type="submission" date="2021-08" db="EMBL/GenBank/DDBJ databases">
        <authorList>
            <person name="Eriksson T."/>
        </authorList>
    </citation>
    <scope>NUCLEOTIDE SEQUENCE</scope>
    <source>
        <strain evidence="16">Stoneville</strain>
        <tissue evidence="16">Whole head</tissue>
    </source>
</reference>
<evidence type="ECO:0000256" key="6">
    <source>
        <dbReference type="ARBA" id="ARBA00022833"/>
    </source>
</evidence>
<dbReference type="EMBL" id="JABDTM020016346">
    <property type="protein sequence ID" value="KAH0818905.1"/>
    <property type="molecule type" value="Genomic_DNA"/>
</dbReference>
<dbReference type="PANTHER" id="PTHR24379">
    <property type="entry name" value="KRAB AND ZINC FINGER DOMAIN-CONTAINING"/>
    <property type="match status" value="1"/>
</dbReference>
<evidence type="ECO:0000259" key="15">
    <source>
        <dbReference type="PROSITE" id="PS51915"/>
    </source>
</evidence>
<feature type="region of interest" description="Disordered" evidence="13">
    <location>
        <begin position="271"/>
        <end position="295"/>
    </location>
</feature>
<dbReference type="SMART" id="SM00355">
    <property type="entry name" value="ZnF_C2H2"/>
    <property type="match status" value="13"/>
</dbReference>
<dbReference type="FunFam" id="3.30.160.60:FF:001732">
    <property type="entry name" value="Zgc:162936"/>
    <property type="match status" value="1"/>
</dbReference>
<feature type="compositionally biased region" description="Basic residues" evidence="13">
    <location>
        <begin position="280"/>
        <end position="295"/>
    </location>
</feature>
<keyword evidence="7" id="KW-0805">Transcription regulation</keyword>
<keyword evidence="5 11" id="KW-0863">Zinc-finger</keyword>
<dbReference type="SUPFAM" id="SSF57667">
    <property type="entry name" value="beta-beta-alpha zinc fingers"/>
    <property type="match status" value="6"/>
</dbReference>
<dbReference type="AlphaFoldDB" id="A0A8J6HHL2"/>
<dbReference type="InterPro" id="IPR013087">
    <property type="entry name" value="Znf_C2H2_type"/>
</dbReference>
<keyword evidence="8" id="KW-0238">DNA-binding</keyword>
<evidence type="ECO:0000313" key="17">
    <source>
        <dbReference type="Proteomes" id="UP000719412"/>
    </source>
</evidence>
<dbReference type="GO" id="GO:0000981">
    <property type="term" value="F:DNA-binding transcription factor activity, RNA polymerase II-specific"/>
    <property type="evidence" value="ECO:0007669"/>
    <property type="project" value="TreeGrafter"/>
</dbReference>
<dbReference type="Pfam" id="PF00096">
    <property type="entry name" value="zf-C2H2"/>
    <property type="match status" value="8"/>
</dbReference>
<feature type="domain" description="C2H2-type" evidence="14">
    <location>
        <begin position="661"/>
        <end position="688"/>
    </location>
</feature>
<comment type="similarity">
    <text evidence="2">Belongs to the krueppel C2H2-type zinc-finger protein family.</text>
</comment>
<feature type="domain" description="C2H2-type" evidence="14">
    <location>
        <begin position="463"/>
        <end position="491"/>
    </location>
</feature>
<evidence type="ECO:0000256" key="13">
    <source>
        <dbReference type="SAM" id="MobiDB-lite"/>
    </source>
</evidence>
<dbReference type="Pfam" id="PF07776">
    <property type="entry name" value="zf-AD"/>
    <property type="match status" value="1"/>
</dbReference>
<reference evidence="16" key="1">
    <citation type="journal article" date="2020" name="J Insects Food Feed">
        <title>The yellow mealworm (Tenebrio molitor) genome: a resource for the emerging insects as food and feed industry.</title>
        <authorList>
            <person name="Eriksson T."/>
            <person name="Andere A."/>
            <person name="Kelstrup H."/>
            <person name="Emery V."/>
            <person name="Picard C."/>
        </authorList>
    </citation>
    <scope>NUCLEOTIDE SEQUENCE</scope>
    <source>
        <strain evidence="16">Stoneville</strain>
        <tissue evidence="16">Whole head</tissue>
    </source>
</reference>
<feature type="domain" description="C2H2-type" evidence="14">
    <location>
        <begin position="633"/>
        <end position="660"/>
    </location>
</feature>
<feature type="region of interest" description="Disordered" evidence="13">
    <location>
        <begin position="152"/>
        <end position="210"/>
    </location>
</feature>
<dbReference type="InterPro" id="IPR012934">
    <property type="entry name" value="Znf_AD"/>
</dbReference>
<keyword evidence="6 12" id="KW-0862">Zinc</keyword>
<dbReference type="GO" id="GO:0005634">
    <property type="term" value="C:nucleus"/>
    <property type="evidence" value="ECO:0007669"/>
    <property type="project" value="UniProtKB-SubCell"/>
</dbReference>
<organism evidence="16 17">
    <name type="scientific">Tenebrio molitor</name>
    <name type="common">Yellow mealworm beetle</name>
    <dbReference type="NCBI Taxonomy" id="7067"/>
    <lineage>
        <taxon>Eukaryota</taxon>
        <taxon>Metazoa</taxon>
        <taxon>Ecdysozoa</taxon>
        <taxon>Arthropoda</taxon>
        <taxon>Hexapoda</taxon>
        <taxon>Insecta</taxon>
        <taxon>Pterygota</taxon>
        <taxon>Neoptera</taxon>
        <taxon>Endopterygota</taxon>
        <taxon>Coleoptera</taxon>
        <taxon>Polyphaga</taxon>
        <taxon>Cucujiformia</taxon>
        <taxon>Tenebrionidae</taxon>
        <taxon>Tenebrio</taxon>
    </lineage>
</organism>
<feature type="domain" description="C2H2-type" evidence="14">
    <location>
        <begin position="520"/>
        <end position="548"/>
    </location>
</feature>
<evidence type="ECO:0000259" key="14">
    <source>
        <dbReference type="PROSITE" id="PS50157"/>
    </source>
</evidence>
<evidence type="ECO:0000256" key="10">
    <source>
        <dbReference type="ARBA" id="ARBA00023242"/>
    </source>
</evidence>
<dbReference type="FunFam" id="3.30.160.60:FF:001485">
    <property type="entry name" value="Krueppel-related zinc finger protein"/>
    <property type="match status" value="1"/>
</dbReference>
<feature type="domain" description="C2H2-type" evidence="14">
    <location>
        <begin position="577"/>
        <end position="604"/>
    </location>
</feature>
<evidence type="ECO:0000256" key="2">
    <source>
        <dbReference type="ARBA" id="ARBA00006991"/>
    </source>
</evidence>
<dbReference type="GO" id="GO:0008270">
    <property type="term" value="F:zinc ion binding"/>
    <property type="evidence" value="ECO:0007669"/>
    <property type="project" value="UniProtKB-UniRule"/>
</dbReference>
<dbReference type="FunFam" id="3.30.160.60:FF:001442">
    <property type="entry name" value="zinc finger protein 696"/>
    <property type="match status" value="1"/>
</dbReference>
<protein>
    <submittedName>
        <fullName evidence="16">Uncharacterized protein</fullName>
    </submittedName>
</protein>
<dbReference type="SUPFAM" id="SSF57716">
    <property type="entry name" value="Glucocorticoid receptor-like (DNA-binding domain)"/>
    <property type="match status" value="1"/>
</dbReference>
<feature type="domain" description="C2H2-type" evidence="14">
    <location>
        <begin position="689"/>
        <end position="716"/>
    </location>
</feature>
<comment type="subcellular location">
    <subcellularLocation>
        <location evidence="1">Nucleus</location>
    </subcellularLocation>
</comment>
<feature type="domain" description="ZAD" evidence="15">
    <location>
        <begin position="11"/>
        <end position="86"/>
    </location>
</feature>
<dbReference type="FunFam" id="3.30.160.60:FF:000624">
    <property type="entry name" value="zinc finger protein 697"/>
    <property type="match status" value="1"/>
</dbReference>
<accession>A0A8J6HHL2</accession>
<evidence type="ECO:0000256" key="9">
    <source>
        <dbReference type="ARBA" id="ARBA00023163"/>
    </source>
</evidence>
<dbReference type="Proteomes" id="UP000719412">
    <property type="component" value="Unassembled WGS sequence"/>
</dbReference>
<dbReference type="SMART" id="SM00868">
    <property type="entry name" value="zf-AD"/>
    <property type="match status" value="1"/>
</dbReference>
<feature type="domain" description="C2H2-type" evidence="14">
    <location>
        <begin position="549"/>
        <end position="576"/>
    </location>
</feature>
<feature type="compositionally biased region" description="Basic and acidic residues" evidence="13">
    <location>
        <begin position="173"/>
        <end position="195"/>
    </location>
</feature>
<keyword evidence="3 12" id="KW-0479">Metal-binding</keyword>